<sequence length="673" mass="74559">MRISQARVRNYRSVLDSNDFALERDKTILVGINESGKTALLKAIQTVNPPDDTGQLDFLADYPRAHLNDIQTGKAKVEDIKVAEVTFALDESDRAALPGSLAVQKDASLTWHRYLDNVRRYTLTGIADAPTMKELRQDLVRLKAHLEKQEAETAIITAFENLLTNSDSAEITETLATSLAGLVQQATPIVDEEDDKETARLSRLHAATEYGADLKKAVGILNARTPLLVYYSTYFTVRPRIDLESLAARQARDDIDDEYDFGNLCLLKFLGFTAQELSELGAGAPVKPPQYEQNEAVREAHDQAVQEHQRKLDARQYRLNAAGVQLTRDLRRVWGDEQLTLRLIADGQYLKVMVVDDLGVEVELDQRSEGFRWLVSFFVVFRAQATDDLKNAVLLLDEPGLSLHALKQQEFRKTISLLGEDNQIIYSTHSPFMVGSDELDLVRIVEMPSREEGTKVHTRVQVDDPRSIFPLQAALGYELAQTLFAQKKNLVCEGVTDMFYLNAVNSAADAENGPTLKGTPAVIPAGTASKVAYFCTIYAGQSLDVAALLDSDNAGDQAATQDALTALLPKKAILRVADFLVTPYRGAEIEDLFRSTLAERAKDLGWDSIATIAAQPTRPIMEILAAEHGTKSVSKWKLSKSFMNWLGQNGYTALTDDERAAWEKLATAVNKAL</sequence>
<reference evidence="3" key="1">
    <citation type="journal article" date="2019" name="Int. J. Syst. Evol. Microbiol.">
        <title>The Global Catalogue of Microorganisms (GCM) 10K type strain sequencing project: providing services to taxonomists for standard genome sequencing and annotation.</title>
        <authorList>
            <consortium name="The Broad Institute Genomics Platform"/>
            <consortium name="The Broad Institute Genome Sequencing Center for Infectious Disease"/>
            <person name="Wu L."/>
            <person name="Ma J."/>
        </authorList>
    </citation>
    <scope>NUCLEOTIDE SEQUENCE [LARGE SCALE GENOMIC DNA]</scope>
    <source>
        <strain evidence="3">CGMCC 1.10363</strain>
    </source>
</reference>
<accession>A0ABV8QBB4</accession>
<name>A0ABV8QBB4_9MICO</name>
<feature type="domain" description="Endonuclease GajA/Old nuclease/RecF-like AAA" evidence="1">
    <location>
        <begin position="358"/>
        <end position="434"/>
    </location>
</feature>
<dbReference type="RefSeq" id="WP_390231970.1">
    <property type="nucleotide sequence ID" value="NZ_JBHSCN010000021.1"/>
</dbReference>
<proteinExistence type="predicted"/>
<comment type="caution">
    <text evidence="2">The sequence shown here is derived from an EMBL/GenBank/DDBJ whole genome shotgun (WGS) entry which is preliminary data.</text>
</comment>
<dbReference type="Pfam" id="PF13175">
    <property type="entry name" value="AAA_15"/>
    <property type="match status" value="1"/>
</dbReference>
<dbReference type="SUPFAM" id="SSF52540">
    <property type="entry name" value="P-loop containing nucleoside triphosphate hydrolases"/>
    <property type="match status" value="1"/>
</dbReference>
<evidence type="ECO:0000313" key="3">
    <source>
        <dbReference type="Proteomes" id="UP001595900"/>
    </source>
</evidence>
<gene>
    <name evidence="2" type="ORF">ACFOYW_17410</name>
</gene>
<dbReference type="Gene3D" id="3.40.50.300">
    <property type="entry name" value="P-loop containing nucleotide triphosphate hydrolases"/>
    <property type="match status" value="2"/>
</dbReference>
<dbReference type="InterPro" id="IPR041685">
    <property type="entry name" value="AAA_GajA/Old/RecF-like"/>
</dbReference>
<evidence type="ECO:0000259" key="1">
    <source>
        <dbReference type="Pfam" id="PF13175"/>
    </source>
</evidence>
<keyword evidence="3" id="KW-1185">Reference proteome</keyword>
<dbReference type="PANTHER" id="PTHR43581">
    <property type="entry name" value="ATP/GTP PHOSPHATASE"/>
    <property type="match status" value="1"/>
</dbReference>
<dbReference type="InterPro" id="IPR051396">
    <property type="entry name" value="Bact_Antivir_Def_Nuclease"/>
</dbReference>
<protein>
    <submittedName>
        <fullName evidence="2">AAA family ATPase</fullName>
    </submittedName>
</protein>
<dbReference type="EMBL" id="JBHSCN010000021">
    <property type="protein sequence ID" value="MFC4245149.1"/>
    <property type="molecule type" value="Genomic_DNA"/>
</dbReference>
<evidence type="ECO:0000313" key="2">
    <source>
        <dbReference type="EMBL" id="MFC4245149.1"/>
    </source>
</evidence>
<dbReference type="InterPro" id="IPR027417">
    <property type="entry name" value="P-loop_NTPase"/>
</dbReference>
<dbReference type="Proteomes" id="UP001595900">
    <property type="component" value="Unassembled WGS sequence"/>
</dbReference>
<dbReference type="PANTHER" id="PTHR43581:SF3">
    <property type="entry name" value="AAA+ ATPASE DOMAIN-CONTAINING PROTEIN"/>
    <property type="match status" value="1"/>
</dbReference>
<organism evidence="2 3">
    <name type="scientific">Gryllotalpicola reticulitermitis</name>
    <dbReference type="NCBI Taxonomy" id="1184153"/>
    <lineage>
        <taxon>Bacteria</taxon>
        <taxon>Bacillati</taxon>
        <taxon>Actinomycetota</taxon>
        <taxon>Actinomycetes</taxon>
        <taxon>Micrococcales</taxon>
        <taxon>Microbacteriaceae</taxon>
        <taxon>Gryllotalpicola</taxon>
    </lineage>
</organism>